<name>A0A9P3FZF9_9APHY</name>
<keyword evidence="2 4" id="KW-0378">Hydrolase</keyword>
<sequence>MHKFVDSLKNKFHARDQQPGGAEQVVLPDTSSGFPSPSDFFRYRKLRGVNLGSWFVLERWIAESPFHPAAPPGQSDHDSARGAQAKDVLEHHWDTWITEQDFAWIAQRGFNAVRLPIGYYHLCGADPAVLKGTEFENLGHVYQGAWARIMNAIHTASRYGLGVLIDLHAAPGKQNRDAHAGASGEPRFFNKANMQHTIYVLTVLAGQLSNSGRPADSAVPNVLGIELLNEPQHDPSLERWYLDAIRAVRSVDPSIPLYIGDSWMTDQYASFIESHANAIPFTVLDHHLYRCFTQGDASTPASQHAHNLRDPNAGTPQMFARVSQKLQAAGGALVVGEWSGALNPGSLQGVGDDTGVRREYIAAQLALYEQYCAGYFFWTYKKEHAGDKGWSLRDAVAAGVFPGHVGLGKRDVVLREDPQLDARRDHARDQALAQHSGYWAQFPGNYEHWRFGDGFVRGWDDAWMFFRSISMLPPDAPVPELGFTGPWAKIRAREHVAAKGASNLWEFEHGFNQGVLEARNDLANLQ</sequence>
<accession>A0A9P3FZF9</accession>
<dbReference type="InterPro" id="IPR050386">
    <property type="entry name" value="Glycosyl_hydrolase_5"/>
</dbReference>
<feature type="compositionally biased region" description="Basic and acidic residues" evidence="5">
    <location>
        <begin position="1"/>
        <end position="16"/>
    </location>
</feature>
<dbReference type="OrthoDB" id="1887033at2759"/>
<evidence type="ECO:0000256" key="3">
    <source>
        <dbReference type="ARBA" id="ARBA00023295"/>
    </source>
</evidence>
<evidence type="ECO:0000313" key="7">
    <source>
        <dbReference type="EMBL" id="GJE85411.1"/>
    </source>
</evidence>
<dbReference type="Gene3D" id="3.20.20.80">
    <property type="entry name" value="Glycosidases"/>
    <property type="match status" value="1"/>
</dbReference>
<dbReference type="Proteomes" id="UP000703269">
    <property type="component" value="Unassembled WGS sequence"/>
</dbReference>
<comment type="caution">
    <text evidence="7">The sequence shown here is derived from an EMBL/GenBank/DDBJ whole genome shotgun (WGS) entry which is preliminary data.</text>
</comment>
<dbReference type="InterPro" id="IPR001547">
    <property type="entry name" value="Glyco_hydro_5"/>
</dbReference>
<dbReference type="EMBL" id="BPQB01000002">
    <property type="protein sequence ID" value="GJE85411.1"/>
    <property type="molecule type" value="Genomic_DNA"/>
</dbReference>
<evidence type="ECO:0000256" key="2">
    <source>
        <dbReference type="ARBA" id="ARBA00022801"/>
    </source>
</evidence>
<evidence type="ECO:0000259" key="6">
    <source>
        <dbReference type="Pfam" id="PF00150"/>
    </source>
</evidence>
<dbReference type="InterPro" id="IPR017853">
    <property type="entry name" value="GH"/>
</dbReference>
<evidence type="ECO:0000256" key="5">
    <source>
        <dbReference type="SAM" id="MobiDB-lite"/>
    </source>
</evidence>
<evidence type="ECO:0000256" key="1">
    <source>
        <dbReference type="ARBA" id="ARBA00005641"/>
    </source>
</evidence>
<evidence type="ECO:0000256" key="4">
    <source>
        <dbReference type="RuleBase" id="RU361153"/>
    </source>
</evidence>
<protein>
    <submittedName>
        <fullName evidence="7">Glycoside hydrolase family 5 protein</fullName>
    </submittedName>
</protein>
<comment type="similarity">
    <text evidence="1 4">Belongs to the glycosyl hydrolase 5 (cellulase A) family.</text>
</comment>
<gene>
    <name evidence="7" type="ORF">PsYK624_014900</name>
</gene>
<dbReference type="GO" id="GO:0009251">
    <property type="term" value="P:glucan catabolic process"/>
    <property type="evidence" value="ECO:0007669"/>
    <property type="project" value="TreeGrafter"/>
</dbReference>
<reference evidence="7 8" key="1">
    <citation type="submission" date="2021-08" db="EMBL/GenBank/DDBJ databases">
        <title>Draft Genome Sequence of Phanerochaete sordida strain YK-624.</title>
        <authorList>
            <person name="Mori T."/>
            <person name="Dohra H."/>
            <person name="Suzuki T."/>
            <person name="Kawagishi H."/>
            <person name="Hirai H."/>
        </authorList>
    </citation>
    <scope>NUCLEOTIDE SEQUENCE [LARGE SCALE GENOMIC DNA]</scope>
    <source>
        <strain evidence="7 8">YK-624</strain>
    </source>
</reference>
<dbReference type="GO" id="GO:0005576">
    <property type="term" value="C:extracellular region"/>
    <property type="evidence" value="ECO:0007669"/>
    <property type="project" value="TreeGrafter"/>
</dbReference>
<organism evidence="7 8">
    <name type="scientific">Phanerochaete sordida</name>
    <dbReference type="NCBI Taxonomy" id="48140"/>
    <lineage>
        <taxon>Eukaryota</taxon>
        <taxon>Fungi</taxon>
        <taxon>Dikarya</taxon>
        <taxon>Basidiomycota</taxon>
        <taxon>Agaricomycotina</taxon>
        <taxon>Agaricomycetes</taxon>
        <taxon>Polyporales</taxon>
        <taxon>Phanerochaetaceae</taxon>
        <taxon>Phanerochaete</taxon>
    </lineage>
</organism>
<evidence type="ECO:0000313" key="8">
    <source>
        <dbReference type="Proteomes" id="UP000703269"/>
    </source>
</evidence>
<dbReference type="SUPFAM" id="SSF51445">
    <property type="entry name" value="(Trans)glycosidases"/>
    <property type="match status" value="1"/>
</dbReference>
<dbReference type="GO" id="GO:0046557">
    <property type="term" value="F:glucan endo-1,6-beta-glucosidase activity"/>
    <property type="evidence" value="ECO:0007669"/>
    <property type="project" value="TreeGrafter"/>
</dbReference>
<dbReference type="GO" id="GO:0009986">
    <property type="term" value="C:cell surface"/>
    <property type="evidence" value="ECO:0007669"/>
    <property type="project" value="TreeGrafter"/>
</dbReference>
<feature type="region of interest" description="Disordered" evidence="5">
    <location>
        <begin position="1"/>
        <end position="30"/>
    </location>
</feature>
<proteinExistence type="inferred from homology"/>
<keyword evidence="3 4" id="KW-0326">Glycosidase</keyword>
<dbReference type="PANTHER" id="PTHR31297:SF43">
    <property type="entry name" value="GLUCAN 1,3-BETA-GLUCOSIDASE 3"/>
    <property type="match status" value="1"/>
</dbReference>
<keyword evidence="8" id="KW-1185">Reference proteome</keyword>
<feature type="domain" description="Glycoside hydrolase family 5" evidence="6">
    <location>
        <begin position="89"/>
        <end position="382"/>
    </location>
</feature>
<dbReference type="Pfam" id="PF00150">
    <property type="entry name" value="Cellulase"/>
    <property type="match status" value="1"/>
</dbReference>
<dbReference type="PANTHER" id="PTHR31297">
    <property type="entry name" value="GLUCAN ENDO-1,6-BETA-GLUCOSIDASE B"/>
    <property type="match status" value="1"/>
</dbReference>
<dbReference type="AlphaFoldDB" id="A0A9P3FZF9"/>